<sequence>MKPTFAILALMAAAPVAAAAQQMTVTRAAEQAGRIGAAETFTGTAYVSMAFGPNMNDVSAGHVTFLPGARSAWHTHPAGQQLVVTSGTGWTQERGGEKIVIQAGDVVWCPPGVEHWHGATDTTAMSHYAIQAVVDGSAVTWGEHVTDADYHGH</sequence>
<name>A0ABT7F1J6_9RHOB</name>
<dbReference type="SUPFAM" id="SSF51182">
    <property type="entry name" value="RmlC-like cupins"/>
    <property type="match status" value="1"/>
</dbReference>
<protein>
    <submittedName>
        <fullName evidence="3">Cupin domain-containing protein</fullName>
    </submittedName>
</protein>
<dbReference type="InterPro" id="IPR014710">
    <property type="entry name" value="RmlC-like_jellyroll"/>
</dbReference>
<dbReference type="InterPro" id="IPR047263">
    <property type="entry name" value="HNL-like_cupin"/>
</dbReference>
<evidence type="ECO:0000313" key="3">
    <source>
        <dbReference type="EMBL" id="MDK3018380.1"/>
    </source>
</evidence>
<gene>
    <name evidence="3" type="ORF">QO033_11890</name>
</gene>
<dbReference type="InterPro" id="IPR013096">
    <property type="entry name" value="Cupin_2"/>
</dbReference>
<comment type="caution">
    <text evidence="3">The sequence shown here is derived from an EMBL/GenBank/DDBJ whole genome shotgun (WGS) entry which is preliminary data.</text>
</comment>
<feature type="domain" description="Cupin type-2" evidence="2">
    <location>
        <begin position="62"/>
        <end position="126"/>
    </location>
</feature>
<keyword evidence="4" id="KW-1185">Reference proteome</keyword>
<dbReference type="PANTHER" id="PTHR43698">
    <property type="entry name" value="RIBD C-TERMINAL DOMAIN CONTAINING PROTEIN"/>
    <property type="match status" value="1"/>
</dbReference>
<evidence type="ECO:0000256" key="1">
    <source>
        <dbReference type="SAM" id="SignalP"/>
    </source>
</evidence>
<dbReference type="InterPro" id="IPR011051">
    <property type="entry name" value="RmlC_Cupin_sf"/>
</dbReference>
<dbReference type="Gene3D" id="2.60.120.10">
    <property type="entry name" value="Jelly Rolls"/>
    <property type="match status" value="1"/>
</dbReference>
<reference evidence="3 4" key="1">
    <citation type="submission" date="2023-05" db="EMBL/GenBank/DDBJ databases">
        <title>Pseudodonghicola sp. nov.</title>
        <authorList>
            <person name="Huang J."/>
        </authorList>
    </citation>
    <scope>NUCLEOTIDE SEQUENCE [LARGE SCALE GENOMIC DNA]</scope>
    <source>
        <strain evidence="3 4">IC7</strain>
    </source>
</reference>
<dbReference type="Proteomes" id="UP001243757">
    <property type="component" value="Unassembled WGS sequence"/>
</dbReference>
<feature type="chain" id="PRO_5046351613" evidence="1">
    <location>
        <begin position="20"/>
        <end position="153"/>
    </location>
</feature>
<feature type="signal peptide" evidence="1">
    <location>
        <begin position="1"/>
        <end position="19"/>
    </location>
</feature>
<evidence type="ECO:0000259" key="2">
    <source>
        <dbReference type="Pfam" id="PF07883"/>
    </source>
</evidence>
<keyword evidence="1" id="KW-0732">Signal</keyword>
<dbReference type="PANTHER" id="PTHR43698:SF1">
    <property type="entry name" value="BLL4564 PROTEIN"/>
    <property type="match status" value="1"/>
</dbReference>
<organism evidence="3 4">
    <name type="scientific">Pseudodonghicola flavimaris</name>
    <dbReference type="NCBI Taxonomy" id="3050036"/>
    <lineage>
        <taxon>Bacteria</taxon>
        <taxon>Pseudomonadati</taxon>
        <taxon>Pseudomonadota</taxon>
        <taxon>Alphaproteobacteria</taxon>
        <taxon>Rhodobacterales</taxon>
        <taxon>Paracoccaceae</taxon>
        <taxon>Pseudodonghicola</taxon>
    </lineage>
</organism>
<dbReference type="Pfam" id="PF07883">
    <property type="entry name" value="Cupin_2"/>
    <property type="match status" value="1"/>
</dbReference>
<dbReference type="EMBL" id="JASNJD010000007">
    <property type="protein sequence ID" value="MDK3018380.1"/>
    <property type="molecule type" value="Genomic_DNA"/>
</dbReference>
<dbReference type="CDD" id="cd02233">
    <property type="entry name" value="cupin_HNL-like"/>
    <property type="match status" value="1"/>
</dbReference>
<accession>A0ABT7F1J6</accession>
<dbReference type="RefSeq" id="WP_284481193.1">
    <property type="nucleotide sequence ID" value="NZ_JASNJD010000007.1"/>
</dbReference>
<evidence type="ECO:0000313" key="4">
    <source>
        <dbReference type="Proteomes" id="UP001243757"/>
    </source>
</evidence>
<proteinExistence type="predicted"/>